<dbReference type="Pfam" id="PF00583">
    <property type="entry name" value="Acetyltransf_1"/>
    <property type="match status" value="1"/>
</dbReference>
<dbReference type="SUPFAM" id="SSF55729">
    <property type="entry name" value="Acyl-CoA N-acyltransferases (Nat)"/>
    <property type="match status" value="1"/>
</dbReference>
<dbReference type="GO" id="GO:0008999">
    <property type="term" value="F:protein-N-terminal-alanine acetyltransferase activity"/>
    <property type="evidence" value="ECO:0007669"/>
    <property type="project" value="UniProtKB-EC"/>
</dbReference>
<dbReference type="PROSITE" id="PS51186">
    <property type="entry name" value="GNAT"/>
    <property type="match status" value="1"/>
</dbReference>
<reference evidence="3" key="1">
    <citation type="submission" date="2022-11" db="EMBL/GenBank/DDBJ databases">
        <title>Candidatus Alkanophaga archaea from heated hydrothermal vent sediment oxidize petroleum alkanes.</title>
        <authorList>
            <person name="Zehnle H."/>
            <person name="Laso-Perez R."/>
            <person name="Lipp J."/>
            <person name="Teske A."/>
            <person name="Wegener G."/>
        </authorList>
    </citation>
    <scope>NUCLEOTIDE SEQUENCE</scope>
    <source>
        <strain evidence="3">MCA70</strain>
    </source>
</reference>
<dbReference type="PANTHER" id="PTHR47542">
    <property type="entry name" value="ACYL-COA N-ACYLTRANSFERASES (NAT) SUPERFAMILY PROTEIN"/>
    <property type="match status" value="1"/>
</dbReference>
<name>A0AAE3P504_9BACT</name>
<accession>A0AAE3P504</accession>
<keyword evidence="3" id="KW-0689">Ribosomal protein</keyword>
<dbReference type="AlphaFoldDB" id="A0AAE3P504"/>
<dbReference type="NCBIfam" id="TIGR01575">
    <property type="entry name" value="rimI"/>
    <property type="match status" value="1"/>
</dbReference>
<feature type="domain" description="N-acetyltransferase" evidence="2">
    <location>
        <begin position="2"/>
        <end position="144"/>
    </location>
</feature>
<evidence type="ECO:0000313" key="3">
    <source>
        <dbReference type="EMBL" id="MDF2954205.1"/>
    </source>
</evidence>
<evidence type="ECO:0000259" key="2">
    <source>
        <dbReference type="PROSITE" id="PS51186"/>
    </source>
</evidence>
<keyword evidence="1" id="KW-0963">Cytoplasm</keyword>
<gene>
    <name evidence="3" type="ORF">OD816_001450</name>
</gene>
<evidence type="ECO:0000256" key="1">
    <source>
        <dbReference type="RuleBase" id="RU363094"/>
    </source>
</evidence>
<dbReference type="PANTHER" id="PTHR47542:SF2">
    <property type="entry name" value="ACYL-COA N-ACYLTRANSFERASES (NAT) SUPERFAMILY PROTEIN"/>
    <property type="match status" value="1"/>
</dbReference>
<comment type="catalytic activity">
    <reaction evidence="1">
        <text>N-terminal L-alanyl-[ribosomal protein bS18] + acetyl-CoA = N-terminal N(alpha)-acetyl-L-alanyl-[ribosomal protein bS18] + CoA + H(+)</text>
        <dbReference type="Rhea" id="RHEA:43756"/>
        <dbReference type="Rhea" id="RHEA-COMP:10676"/>
        <dbReference type="Rhea" id="RHEA-COMP:10677"/>
        <dbReference type="ChEBI" id="CHEBI:15378"/>
        <dbReference type="ChEBI" id="CHEBI:57287"/>
        <dbReference type="ChEBI" id="CHEBI:57288"/>
        <dbReference type="ChEBI" id="CHEBI:64718"/>
        <dbReference type="ChEBI" id="CHEBI:83683"/>
        <dbReference type="EC" id="2.3.1.266"/>
    </reaction>
</comment>
<dbReference type="Gene3D" id="3.40.630.30">
    <property type="match status" value="1"/>
</dbReference>
<dbReference type="GO" id="GO:0005737">
    <property type="term" value="C:cytoplasm"/>
    <property type="evidence" value="ECO:0007669"/>
    <property type="project" value="UniProtKB-SubCell"/>
</dbReference>
<comment type="caution">
    <text evidence="3">The sequence shown here is derived from an EMBL/GenBank/DDBJ whole genome shotgun (WGS) entry which is preliminary data.</text>
</comment>
<proteinExistence type="inferred from homology"/>
<keyword evidence="3" id="KW-0687">Ribonucleoprotein</keyword>
<dbReference type="Proteomes" id="UP001144110">
    <property type="component" value="Unassembled WGS sequence"/>
</dbReference>
<protein>
    <recommendedName>
        <fullName evidence="1">[Ribosomal protein bS18]-alanine N-acetyltransferase</fullName>
        <ecNumber evidence="1">2.3.1.266</ecNumber>
    </recommendedName>
</protein>
<dbReference type="InterPro" id="IPR016181">
    <property type="entry name" value="Acyl_CoA_acyltransferase"/>
</dbReference>
<comment type="function">
    <text evidence="1">Acetylates the N-terminal alanine of ribosomal protein bS18.</text>
</comment>
<comment type="similarity">
    <text evidence="1">Belongs to the acetyltransferase family. RimI subfamily.</text>
</comment>
<dbReference type="InterPro" id="IPR006464">
    <property type="entry name" value="AcTrfase_RimI/Ard1"/>
</dbReference>
<dbReference type="CDD" id="cd04301">
    <property type="entry name" value="NAT_SF"/>
    <property type="match status" value="1"/>
</dbReference>
<dbReference type="EMBL" id="JAPHEG010000007">
    <property type="protein sequence ID" value="MDF2954205.1"/>
    <property type="molecule type" value="Genomic_DNA"/>
</dbReference>
<organism evidence="3 4">
    <name type="scientific">Candidatus Thermodesulfobacterium syntrophicum</name>
    <dbReference type="NCBI Taxonomy" id="3060442"/>
    <lineage>
        <taxon>Bacteria</taxon>
        <taxon>Pseudomonadati</taxon>
        <taxon>Thermodesulfobacteriota</taxon>
        <taxon>Thermodesulfobacteria</taxon>
        <taxon>Thermodesulfobacteriales</taxon>
        <taxon>Thermodesulfobacteriaceae</taxon>
        <taxon>Thermodesulfobacterium</taxon>
    </lineage>
</organism>
<sequence>MFIINEAEEKDLQAIFELEKELFLKEKWSYFQLSEEFKNRFSKIWVLKKEGEVTGYLIFREFPPEIEIFKIGIKRKHQRKGLGTKLLQKLIEIGKEKKISKIFLEVKASNLQAYNFYKKMGFKVFYKRKNYYSKEEALVMLKEI</sequence>
<dbReference type="EC" id="2.3.1.266" evidence="1"/>
<dbReference type="GO" id="GO:0005840">
    <property type="term" value="C:ribosome"/>
    <property type="evidence" value="ECO:0007669"/>
    <property type="project" value="UniProtKB-KW"/>
</dbReference>
<comment type="subcellular location">
    <subcellularLocation>
        <location evidence="1">Cytoplasm</location>
    </subcellularLocation>
</comment>
<evidence type="ECO:0000313" key="4">
    <source>
        <dbReference type="Proteomes" id="UP001144110"/>
    </source>
</evidence>
<dbReference type="InterPro" id="IPR000182">
    <property type="entry name" value="GNAT_dom"/>
</dbReference>